<dbReference type="RefSeq" id="WP_006037871.1">
    <property type="nucleotide sequence ID" value="NZ_AEDD01000004.1"/>
</dbReference>
<dbReference type="STRING" id="717606.PaecuDRAFT_1861"/>
<dbReference type="AlphaFoldDB" id="E0I8B0"/>
<feature type="transmembrane region" description="Helical" evidence="1">
    <location>
        <begin position="33"/>
        <end position="55"/>
    </location>
</feature>
<sequence length="76" mass="8333">MWWSIAGVMFGIAVIVIVELPTLRMANRARERWWFAVLLAVGAGLYIALCLEVSLPSPAGWIITVYKPLGVALFGS</sequence>
<feature type="transmembrane region" description="Helical" evidence="1">
    <location>
        <begin position="6"/>
        <end position="26"/>
    </location>
</feature>
<evidence type="ECO:0000256" key="1">
    <source>
        <dbReference type="SAM" id="Phobius"/>
    </source>
</evidence>
<dbReference type="OrthoDB" id="2440830at2"/>
<dbReference type="Proteomes" id="UP000005387">
    <property type="component" value="Unassembled WGS sequence"/>
</dbReference>
<accession>E0I8B0</accession>
<name>E0I8B0_9BACL</name>
<gene>
    <name evidence="2" type="ORF">PaecuDRAFT_1861</name>
</gene>
<reference evidence="2 3" key="1">
    <citation type="submission" date="2010-07" db="EMBL/GenBank/DDBJ databases">
        <title>The draft genome of Paenibacillus curdlanolyticus YK9.</title>
        <authorList>
            <consortium name="US DOE Joint Genome Institute (JGI-PGF)"/>
            <person name="Lucas S."/>
            <person name="Copeland A."/>
            <person name="Lapidus A."/>
            <person name="Cheng J.-F."/>
            <person name="Bruce D."/>
            <person name="Goodwin L."/>
            <person name="Pitluck S."/>
            <person name="Land M.L."/>
            <person name="Hauser L."/>
            <person name="Chang Y.-J."/>
            <person name="Jeffries C."/>
            <person name="Anderson I.J."/>
            <person name="Johnson E."/>
            <person name="Loganathan U."/>
            <person name="Mulhopadhyay B."/>
            <person name="Kyrpides N."/>
            <person name="Woyke T.J."/>
        </authorList>
    </citation>
    <scope>NUCLEOTIDE SEQUENCE [LARGE SCALE GENOMIC DNA]</scope>
    <source>
        <strain evidence="2 3">YK9</strain>
    </source>
</reference>
<keyword evidence="3" id="KW-1185">Reference proteome</keyword>
<evidence type="ECO:0000313" key="2">
    <source>
        <dbReference type="EMBL" id="EFM11415.1"/>
    </source>
</evidence>
<protein>
    <submittedName>
        <fullName evidence="2">Uncharacterized protein</fullName>
    </submittedName>
</protein>
<keyword evidence="1" id="KW-1133">Transmembrane helix</keyword>
<keyword evidence="1" id="KW-0472">Membrane</keyword>
<dbReference type="EMBL" id="AEDD01000004">
    <property type="protein sequence ID" value="EFM11415.1"/>
    <property type="molecule type" value="Genomic_DNA"/>
</dbReference>
<proteinExistence type="predicted"/>
<evidence type="ECO:0000313" key="3">
    <source>
        <dbReference type="Proteomes" id="UP000005387"/>
    </source>
</evidence>
<organism evidence="2 3">
    <name type="scientific">Paenibacillus curdlanolyticus YK9</name>
    <dbReference type="NCBI Taxonomy" id="717606"/>
    <lineage>
        <taxon>Bacteria</taxon>
        <taxon>Bacillati</taxon>
        <taxon>Bacillota</taxon>
        <taxon>Bacilli</taxon>
        <taxon>Bacillales</taxon>
        <taxon>Paenibacillaceae</taxon>
        <taxon>Paenibacillus</taxon>
    </lineage>
</organism>
<keyword evidence="1" id="KW-0812">Transmembrane</keyword>